<organism evidence="3 4">
    <name type="scientific">Ruminococcus albus 8</name>
    <dbReference type="NCBI Taxonomy" id="246199"/>
    <lineage>
        <taxon>Bacteria</taxon>
        <taxon>Bacillati</taxon>
        <taxon>Bacillota</taxon>
        <taxon>Clostridia</taxon>
        <taxon>Eubacteriales</taxon>
        <taxon>Oscillospiraceae</taxon>
        <taxon>Ruminococcus</taxon>
    </lineage>
</organism>
<proteinExistence type="predicted"/>
<evidence type="ECO:0000256" key="1">
    <source>
        <dbReference type="SAM" id="MobiDB-lite"/>
    </source>
</evidence>
<keyword evidence="4" id="KW-1185">Reference proteome</keyword>
<keyword evidence="2" id="KW-0472">Membrane</keyword>
<comment type="caution">
    <text evidence="3">The sequence shown here is derived from an EMBL/GenBank/DDBJ whole genome shotgun (WGS) entry which is preliminary data.</text>
</comment>
<dbReference type="Proteomes" id="UP000004259">
    <property type="component" value="Unassembled WGS sequence"/>
</dbReference>
<feature type="region of interest" description="Disordered" evidence="1">
    <location>
        <begin position="1"/>
        <end position="29"/>
    </location>
</feature>
<keyword evidence="2" id="KW-1133">Transmembrane helix</keyword>
<dbReference type="AlphaFoldDB" id="E9SFK9"/>
<evidence type="ECO:0000313" key="3">
    <source>
        <dbReference type="EMBL" id="EGC01935.1"/>
    </source>
</evidence>
<name>E9SFK9_RUMAL</name>
<sequence length="111" mass="12968">MNQPEILHYETRQYDDDGNETYQKRDEPNPQYVSGTKRAVLSVINYCNPVAAIDNCVRFTFYANDMLAEETALQMQENDYPEMNRYFCSLCGVILIVPLVGLMIFRRKDLK</sequence>
<dbReference type="EMBL" id="ADKM02000121">
    <property type="protein sequence ID" value="EGC01935.1"/>
    <property type="molecule type" value="Genomic_DNA"/>
</dbReference>
<evidence type="ECO:0000313" key="4">
    <source>
        <dbReference type="Proteomes" id="UP000004259"/>
    </source>
</evidence>
<accession>E9SFK9</accession>
<gene>
    <name evidence="3" type="ORF">CUS_4314</name>
</gene>
<dbReference type="STRING" id="246199.CUS_4314"/>
<feature type="transmembrane region" description="Helical" evidence="2">
    <location>
        <begin position="83"/>
        <end position="105"/>
    </location>
</feature>
<keyword evidence="2" id="KW-0812">Transmembrane</keyword>
<dbReference type="OrthoDB" id="1862600at2"/>
<protein>
    <submittedName>
        <fullName evidence="3">Conserved domain protein</fullName>
    </submittedName>
</protein>
<reference evidence="3 4" key="1">
    <citation type="submission" date="2011-02" db="EMBL/GenBank/DDBJ databases">
        <authorList>
            <person name="Nelson K.E."/>
            <person name="Sutton G."/>
            <person name="Torralba M."/>
            <person name="Durkin S."/>
            <person name="Harkins D."/>
            <person name="Montgomery R."/>
            <person name="Ziemer C."/>
            <person name="Klaassens E."/>
            <person name="Ocuiv P."/>
            <person name="Morrison M."/>
        </authorList>
    </citation>
    <scope>NUCLEOTIDE SEQUENCE [LARGE SCALE GENOMIC DNA]</scope>
    <source>
        <strain evidence="3 4">8</strain>
    </source>
</reference>
<evidence type="ECO:0000256" key="2">
    <source>
        <dbReference type="SAM" id="Phobius"/>
    </source>
</evidence>